<dbReference type="InterPro" id="IPR001254">
    <property type="entry name" value="Trypsin_dom"/>
</dbReference>
<dbReference type="SUPFAM" id="SSF50494">
    <property type="entry name" value="Trypsin-like serine proteases"/>
    <property type="match status" value="1"/>
</dbReference>
<dbReference type="GO" id="GO:0006508">
    <property type="term" value="P:proteolysis"/>
    <property type="evidence" value="ECO:0007669"/>
    <property type="project" value="InterPro"/>
</dbReference>
<protein>
    <submittedName>
        <fullName evidence="5">Trypsin</fullName>
    </submittedName>
</protein>
<dbReference type="PROSITE" id="PS00134">
    <property type="entry name" value="TRYPSIN_HIS"/>
    <property type="match status" value="1"/>
</dbReference>
<dbReference type="PANTHER" id="PTHR24276">
    <property type="entry name" value="POLYSERASE-RELATED"/>
    <property type="match status" value="1"/>
</dbReference>
<dbReference type="InterPro" id="IPR009003">
    <property type="entry name" value="Peptidase_S1_PA"/>
</dbReference>
<keyword evidence="2" id="KW-1015">Disulfide bond</keyword>
<feature type="signal peptide" evidence="3">
    <location>
        <begin position="1"/>
        <end position="24"/>
    </location>
</feature>
<evidence type="ECO:0000313" key="5">
    <source>
        <dbReference type="EMBL" id="TQM00130.1"/>
    </source>
</evidence>
<evidence type="ECO:0000256" key="1">
    <source>
        <dbReference type="ARBA" id="ARBA00007664"/>
    </source>
</evidence>
<dbReference type="InterPro" id="IPR001314">
    <property type="entry name" value="Peptidase_S1A"/>
</dbReference>
<dbReference type="CDD" id="cd00190">
    <property type="entry name" value="Tryp_SPc"/>
    <property type="match status" value="1"/>
</dbReference>
<dbReference type="GO" id="GO:0004252">
    <property type="term" value="F:serine-type endopeptidase activity"/>
    <property type="evidence" value="ECO:0007669"/>
    <property type="project" value="InterPro"/>
</dbReference>
<evidence type="ECO:0000256" key="3">
    <source>
        <dbReference type="SAM" id="SignalP"/>
    </source>
</evidence>
<dbReference type="Pfam" id="PF00089">
    <property type="entry name" value="Trypsin"/>
    <property type="match status" value="1"/>
</dbReference>
<dbReference type="EMBL" id="VFOZ01000001">
    <property type="protein sequence ID" value="TQM00130.1"/>
    <property type="molecule type" value="Genomic_DNA"/>
</dbReference>
<gene>
    <name evidence="5" type="ORF">FB559_5837</name>
</gene>
<dbReference type="RefSeq" id="WP_141959456.1">
    <property type="nucleotide sequence ID" value="NZ_VFOZ01000001.1"/>
</dbReference>
<dbReference type="OrthoDB" id="3657335at2"/>
<dbReference type="InterPro" id="IPR018114">
    <property type="entry name" value="TRYPSIN_HIS"/>
</dbReference>
<sequence length="263" mass="27379">MPLFSRRLAAVATAALLCTASAGASLATAPPAGAIVGGSAIATPPVWLAAIGTPAFVIRPSGQFCGGVLVAPAKVVTAAHCVDFLRPLPTLLSATFGRADLSKKDGESVQVKSIWVQPGFKETTFKGETVEHNDVALLTLSRPILDRAPLPVIGRGGLYPNNVPAQVYGWGTTSETDLLNFHLRGAQIPLVPDARCGDAYGSSFDKRDMVCAGGPQHDTCQFDSGGPLVIQGRLAGLTSWAYGCARSGYPGVYTRLSSFTLPL</sequence>
<dbReference type="SMART" id="SM00020">
    <property type="entry name" value="Tryp_SPc"/>
    <property type="match status" value="1"/>
</dbReference>
<dbReference type="PANTHER" id="PTHR24276:SF98">
    <property type="entry name" value="FI18310P1-RELATED"/>
    <property type="match status" value="1"/>
</dbReference>
<evidence type="ECO:0000256" key="2">
    <source>
        <dbReference type="ARBA" id="ARBA00023157"/>
    </source>
</evidence>
<comment type="similarity">
    <text evidence="1">Belongs to the peptidase S1 family.</text>
</comment>
<dbReference type="Gene3D" id="2.40.10.10">
    <property type="entry name" value="Trypsin-like serine proteases"/>
    <property type="match status" value="2"/>
</dbReference>
<dbReference type="AlphaFoldDB" id="A0A543CSP6"/>
<accession>A0A543CSP6</accession>
<comment type="caution">
    <text evidence="5">The sequence shown here is derived from an EMBL/GenBank/DDBJ whole genome shotgun (WGS) entry which is preliminary data.</text>
</comment>
<feature type="chain" id="PRO_5038405322" evidence="3">
    <location>
        <begin position="25"/>
        <end position="263"/>
    </location>
</feature>
<organism evidence="5 6">
    <name type="scientific">Actinoallomurus bryophytorum</name>
    <dbReference type="NCBI Taxonomy" id="1490222"/>
    <lineage>
        <taxon>Bacteria</taxon>
        <taxon>Bacillati</taxon>
        <taxon>Actinomycetota</taxon>
        <taxon>Actinomycetes</taxon>
        <taxon>Streptosporangiales</taxon>
        <taxon>Thermomonosporaceae</taxon>
        <taxon>Actinoallomurus</taxon>
    </lineage>
</organism>
<dbReference type="InterPro" id="IPR050430">
    <property type="entry name" value="Peptidase_S1"/>
</dbReference>
<dbReference type="InterPro" id="IPR043504">
    <property type="entry name" value="Peptidase_S1_PA_chymotrypsin"/>
</dbReference>
<dbReference type="Proteomes" id="UP000316096">
    <property type="component" value="Unassembled WGS sequence"/>
</dbReference>
<keyword evidence="3" id="KW-0732">Signal</keyword>
<name>A0A543CSP6_9ACTN</name>
<proteinExistence type="inferred from homology"/>
<keyword evidence="6" id="KW-1185">Reference proteome</keyword>
<evidence type="ECO:0000259" key="4">
    <source>
        <dbReference type="PROSITE" id="PS50240"/>
    </source>
</evidence>
<evidence type="ECO:0000313" key="6">
    <source>
        <dbReference type="Proteomes" id="UP000316096"/>
    </source>
</evidence>
<dbReference type="PROSITE" id="PS50240">
    <property type="entry name" value="TRYPSIN_DOM"/>
    <property type="match status" value="1"/>
</dbReference>
<reference evidence="5 6" key="1">
    <citation type="submission" date="2019-06" db="EMBL/GenBank/DDBJ databases">
        <title>Sequencing the genomes of 1000 actinobacteria strains.</title>
        <authorList>
            <person name="Klenk H.-P."/>
        </authorList>
    </citation>
    <scope>NUCLEOTIDE SEQUENCE [LARGE SCALE GENOMIC DNA]</scope>
    <source>
        <strain evidence="5 6">DSM 102200</strain>
    </source>
</reference>
<feature type="domain" description="Peptidase S1" evidence="4">
    <location>
        <begin position="35"/>
        <end position="263"/>
    </location>
</feature>
<dbReference type="PRINTS" id="PR00722">
    <property type="entry name" value="CHYMOTRYPSIN"/>
</dbReference>